<feature type="transmembrane region" description="Helical" evidence="9">
    <location>
        <begin position="148"/>
        <end position="171"/>
    </location>
</feature>
<dbReference type="RefSeq" id="WP_271220947.1">
    <property type="nucleotide sequence ID" value="NZ_BAAAVD010000037.1"/>
</dbReference>
<dbReference type="GO" id="GO:0005524">
    <property type="term" value="F:ATP binding"/>
    <property type="evidence" value="ECO:0007669"/>
    <property type="project" value="UniProtKB-KW"/>
</dbReference>
<keyword evidence="4" id="KW-0808">Transferase</keyword>
<organism evidence="11 12">
    <name type="scientific">Streptosporangium carneum</name>
    <dbReference type="NCBI Taxonomy" id="47481"/>
    <lineage>
        <taxon>Bacteria</taxon>
        <taxon>Bacillati</taxon>
        <taxon>Actinomycetota</taxon>
        <taxon>Actinomycetes</taxon>
        <taxon>Streptosporangiales</taxon>
        <taxon>Streptosporangiaceae</taxon>
        <taxon>Streptosporangium</taxon>
    </lineage>
</organism>
<dbReference type="InterPro" id="IPR050482">
    <property type="entry name" value="Sensor_HK_TwoCompSys"/>
</dbReference>
<evidence type="ECO:0000256" key="3">
    <source>
        <dbReference type="ARBA" id="ARBA00022553"/>
    </source>
</evidence>
<keyword evidence="6 11" id="KW-0418">Kinase</keyword>
<comment type="caution">
    <text evidence="11">The sequence shown here is derived from an EMBL/GenBank/DDBJ whole genome shotgun (WGS) entry which is preliminary data.</text>
</comment>
<dbReference type="InterPro" id="IPR003594">
    <property type="entry name" value="HATPase_dom"/>
</dbReference>
<dbReference type="Proteomes" id="UP001143474">
    <property type="component" value="Unassembled WGS sequence"/>
</dbReference>
<evidence type="ECO:0000256" key="6">
    <source>
        <dbReference type="ARBA" id="ARBA00022777"/>
    </source>
</evidence>
<dbReference type="SMART" id="SM00387">
    <property type="entry name" value="HATPase_c"/>
    <property type="match status" value="1"/>
</dbReference>
<keyword evidence="12" id="KW-1185">Reference proteome</keyword>
<dbReference type="PANTHER" id="PTHR24421">
    <property type="entry name" value="NITRATE/NITRITE SENSOR PROTEIN NARX-RELATED"/>
    <property type="match status" value="1"/>
</dbReference>
<feature type="transmembrane region" description="Helical" evidence="9">
    <location>
        <begin position="117"/>
        <end position="136"/>
    </location>
</feature>
<evidence type="ECO:0000256" key="8">
    <source>
        <dbReference type="ARBA" id="ARBA00023012"/>
    </source>
</evidence>
<keyword evidence="7" id="KW-0067">ATP-binding</keyword>
<dbReference type="GO" id="GO:0000155">
    <property type="term" value="F:phosphorelay sensor kinase activity"/>
    <property type="evidence" value="ECO:0007669"/>
    <property type="project" value="InterPro"/>
</dbReference>
<dbReference type="Pfam" id="PF02518">
    <property type="entry name" value="HATPase_c"/>
    <property type="match status" value="1"/>
</dbReference>
<evidence type="ECO:0000256" key="5">
    <source>
        <dbReference type="ARBA" id="ARBA00022741"/>
    </source>
</evidence>
<reference evidence="11" key="2">
    <citation type="submission" date="2023-01" db="EMBL/GenBank/DDBJ databases">
        <authorList>
            <person name="Sun Q."/>
            <person name="Evtushenko L."/>
        </authorList>
    </citation>
    <scope>NUCLEOTIDE SEQUENCE</scope>
    <source>
        <strain evidence="11">VKM Ac-2007</strain>
    </source>
</reference>
<feature type="transmembrane region" description="Helical" evidence="9">
    <location>
        <begin position="65"/>
        <end position="86"/>
    </location>
</feature>
<feature type="transmembrane region" description="Helical" evidence="9">
    <location>
        <begin position="40"/>
        <end position="58"/>
    </location>
</feature>
<dbReference type="EMBL" id="BSEV01000017">
    <property type="protein sequence ID" value="GLK12627.1"/>
    <property type="molecule type" value="Genomic_DNA"/>
</dbReference>
<dbReference type="Gene3D" id="3.30.565.10">
    <property type="entry name" value="Histidine kinase-like ATPase, C-terminal domain"/>
    <property type="match status" value="1"/>
</dbReference>
<keyword evidence="5" id="KW-0547">Nucleotide-binding</keyword>
<keyword evidence="9" id="KW-0472">Membrane</keyword>
<comment type="catalytic activity">
    <reaction evidence="1">
        <text>ATP + protein L-histidine = ADP + protein N-phospho-L-histidine.</text>
        <dbReference type="EC" id="2.7.13.3"/>
    </reaction>
</comment>
<keyword evidence="3" id="KW-0597">Phosphoprotein</keyword>
<dbReference type="Pfam" id="PF07730">
    <property type="entry name" value="HisKA_3"/>
    <property type="match status" value="1"/>
</dbReference>
<keyword evidence="8" id="KW-0902">Two-component regulatory system</keyword>
<dbReference type="GO" id="GO:0016020">
    <property type="term" value="C:membrane"/>
    <property type="evidence" value="ECO:0007669"/>
    <property type="project" value="InterPro"/>
</dbReference>
<evidence type="ECO:0000313" key="11">
    <source>
        <dbReference type="EMBL" id="GLK12627.1"/>
    </source>
</evidence>
<keyword evidence="9" id="KW-0812">Transmembrane</keyword>
<keyword evidence="9" id="KW-1133">Transmembrane helix</keyword>
<feature type="domain" description="Histidine kinase/HSP90-like ATPase" evidence="10">
    <location>
        <begin position="284"/>
        <end position="380"/>
    </location>
</feature>
<evidence type="ECO:0000313" key="12">
    <source>
        <dbReference type="Proteomes" id="UP001143474"/>
    </source>
</evidence>
<proteinExistence type="predicted"/>
<dbReference type="Gene3D" id="1.20.5.1930">
    <property type="match status" value="1"/>
</dbReference>
<dbReference type="GO" id="GO:0046983">
    <property type="term" value="F:protein dimerization activity"/>
    <property type="evidence" value="ECO:0007669"/>
    <property type="project" value="InterPro"/>
</dbReference>
<protein>
    <recommendedName>
        <fullName evidence="2">histidine kinase</fullName>
        <ecNumber evidence="2">2.7.13.3</ecNumber>
    </recommendedName>
</protein>
<dbReference type="AlphaFoldDB" id="A0A9W6MFZ6"/>
<evidence type="ECO:0000256" key="4">
    <source>
        <dbReference type="ARBA" id="ARBA00022679"/>
    </source>
</evidence>
<name>A0A9W6MFZ6_9ACTN</name>
<dbReference type="PANTHER" id="PTHR24421:SF10">
    <property type="entry name" value="NITRATE_NITRITE SENSOR PROTEIN NARQ"/>
    <property type="match status" value="1"/>
</dbReference>
<evidence type="ECO:0000256" key="9">
    <source>
        <dbReference type="SAM" id="Phobius"/>
    </source>
</evidence>
<dbReference type="SUPFAM" id="SSF55874">
    <property type="entry name" value="ATPase domain of HSP90 chaperone/DNA topoisomerase II/histidine kinase"/>
    <property type="match status" value="1"/>
</dbReference>
<evidence type="ECO:0000256" key="2">
    <source>
        <dbReference type="ARBA" id="ARBA00012438"/>
    </source>
</evidence>
<evidence type="ECO:0000259" key="10">
    <source>
        <dbReference type="SMART" id="SM00387"/>
    </source>
</evidence>
<evidence type="ECO:0000256" key="1">
    <source>
        <dbReference type="ARBA" id="ARBA00000085"/>
    </source>
</evidence>
<accession>A0A9W6MFZ6</accession>
<dbReference type="InterPro" id="IPR011712">
    <property type="entry name" value="Sig_transdc_His_kin_sub3_dim/P"/>
</dbReference>
<sequence>MHVREWTARRAGVAAGAGLGAVFASALALQASLIAESWGAGYWQVGCASGATVCVIALMRRRDRAWAAVAGLAVAAVAVVAARFVHLPAEPSPAMTLGLSVLVGSAVRALPTLPACAVAAGGLAVVVGGLLTAHTSSGVPPVTALNGAGWLAALVIGLCLRLLAARGLAAVKEVRRDERLRLARELHDVAAHHITGIVLQSQAARLLARKQPERLDDALEGIEAAGSDALAAMRRLVGLLRDADDAALATLGAERLSDLVERFDGPAVRLRLPGDEEESGWPPEVASTVHRIVQEALTNVSRHAPHARSVLVDVSRDRDAVVVEVVDDAPPVPLRRRLRGGYGLVGMRERLEALGGTLRAGPRPGAGWSVRATVPVPVRERR</sequence>
<dbReference type="InterPro" id="IPR036890">
    <property type="entry name" value="HATPase_C_sf"/>
</dbReference>
<gene>
    <name evidence="11" type="ORF">GCM10017600_60370</name>
</gene>
<reference evidence="11" key="1">
    <citation type="journal article" date="2014" name="Int. J. Syst. Evol. Microbiol.">
        <title>Complete genome sequence of Corynebacterium casei LMG S-19264T (=DSM 44701T), isolated from a smear-ripened cheese.</title>
        <authorList>
            <consortium name="US DOE Joint Genome Institute (JGI-PGF)"/>
            <person name="Walter F."/>
            <person name="Albersmeier A."/>
            <person name="Kalinowski J."/>
            <person name="Ruckert C."/>
        </authorList>
    </citation>
    <scope>NUCLEOTIDE SEQUENCE</scope>
    <source>
        <strain evidence="11">VKM Ac-2007</strain>
    </source>
</reference>
<dbReference type="CDD" id="cd16917">
    <property type="entry name" value="HATPase_UhpB-NarQ-NarX-like"/>
    <property type="match status" value="1"/>
</dbReference>
<evidence type="ECO:0000256" key="7">
    <source>
        <dbReference type="ARBA" id="ARBA00022840"/>
    </source>
</evidence>
<dbReference type="EC" id="2.7.13.3" evidence="2"/>